<dbReference type="GeneID" id="87597652"/>
<name>A0A0M0KJI3_ALKHA</name>
<dbReference type="AlphaFoldDB" id="A0A0M0KJI3"/>
<gene>
    <name evidence="2" type="ORF">AMD02_09290</name>
</gene>
<evidence type="ECO:0008006" key="3">
    <source>
        <dbReference type="Google" id="ProtNLM"/>
    </source>
</evidence>
<keyword evidence="1" id="KW-0812">Transmembrane</keyword>
<evidence type="ECO:0000313" key="2">
    <source>
        <dbReference type="EMBL" id="KOO39031.1"/>
    </source>
</evidence>
<reference evidence="2" key="1">
    <citation type="submission" date="2015-08" db="EMBL/GenBank/DDBJ databases">
        <title>Complete DNA Sequence of Pseudomonas syringae pv. actinidiae, the Causal Agent of Kiwifruit Canker Disease.</title>
        <authorList>
            <person name="Rikkerink E.H.A."/>
            <person name="Fineran P.C."/>
        </authorList>
    </citation>
    <scope>NUCLEOTIDE SEQUENCE</scope>
    <source>
        <strain evidence="2">DSM 13666</strain>
    </source>
</reference>
<feature type="transmembrane region" description="Helical" evidence="1">
    <location>
        <begin position="39"/>
        <end position="61"/>
    </location>
</feature>
<evidence type="ECO:0000256" key="1">
    <source>
        <dbReference type="SAM" id="Phobius"/>
    </source>
</evidence>
<dbReference type="RefSeq" id="WP_053431112.1">
    <property type="nucleotide sequence ID" value="NZ_CP040441.1"/>
</dbReference>
<proteinExistence type="predicted"/>
<organism evidence="2">
    <name type="scientific">Halalkalibacterium halodurans</name>
    <name type="common">Bacillus halodurans</name>
    <dbReference type="NCBI Taxonomy" id="86665"/>
    <lineage>
        <taxon>Bacteria</taxon>
        <taxon>Bacillati</taxon>
        <taxon>Bacillota</taxon>
        <taxon>Bacilli</taxon>
        <taxon>Bacillales</taxon>
        <taxon>Bacillaceae</taxon>
        <taxon>Halalkalibacterium (ex Joshi et al. 2022)</taxon>
    </lineage>
</organism>
<protein>
    <recommendedName>
        <fullName evidence="3">ABC-2 type transport system permease protein</fullName>
    </recommendedName>
</protein>
<dbReference type="EMBL" id="LILD01000001">
    <property type="protein sequence ID" value="KOO39031.1"/>
    <property type="molecule type" value="Genomic_DNA"/>
</dbReference>
<sequence>MPGTITNPVLLFIADLFPMAHAMDAMMSVIFYHAGLSDVIMALLTMLLIGIIAMGLGINLIERRNQ</sequence>
<keyword evidence="1" id="KW-0472">Membrane</keyword>
<feature type="transmembrane region" description="Helical" evidence="1">
    <location>
        <begin position="9"/>
        <end position="33"/>
    </location>
</feature>
<comment type="caution">
    <text evidence="2">The sequence shown here is derived from an EMBL/GenBank/DDBJ whole genome shotgun (WGS) entry which is preliminary data.</text>
</comment>
<keyword evidence="1" id="KW-1133">Transmembrane helix</keyword>
<accession>A0A0M0KJI3</accession>
<dbReference type="PATRIC" id="fig|136160.3.peg.2216"/>